<dbReference type="STRING" id="1884381.SAMN05518846_1198"/>
<evidence type="ECO:0000313" key="3">
    <source>
        <dbReference type="Proteomes" id="UP000198915"/>
    </source>
</evidence>
<gene>
    <name evidence="2" type="ORF">SAMN05518846_1198</name>
</gene>
<proteinExistence type="predicted"/>
<reference evidence="3" key="1">
    <citation type="submission" date="2016-10" db="EMBL/GenBank/DDBJ databases">
        <authorList>
            <person name="Varghese N."/>
            <person name="Submissions S."/>
        </authorList>
    </citation>
    <scope>NUCLEOTIDE SEQUENCE [LARGE SCALE GENOMIC DNA]</scope>
    <source>
        <strain evidence="3">OK042</strain>
    </source>
</reference>
<dbReference type="RefSeq" id="WP_092275097.1">
    <property type="nucleotide sequence ID" value="NZ_BJOE01000046.1"/>
</dbReference>
<dbReference type="Proteomes" id="UP000198915">
    <property type="component" value="Unassembled WGS sequence"/>
</dbReference>
<protein>
    <recommendedName>
        <fullName evidence="1">AtuA-like ferredoxin-fold domain-containing protein</fullName>
    </recommendedName>
</protein>
<dbReference type="PANTHER" id="PTHR47708:SF2">
    <property type="entry name" value="SI:CH73-132F6.5"/>
    <property type="match status" value="1"/>
</dbReference>
<dbReference type="EMBL" id="FORT01000019">
    <property type="protein sequence ID" value="SFK74577.1"/>
    <property type="molecule type" value="Genomic_DNA"/>
</dbReference>
<evidence type="ECO:0000313" key="2">
    <source>
        <dbReference type="EMBL" id="SFK74577.1"/>
    </source>
</evidence>
<dbReference type="PANTHER" id="PTHR47708">
    <property type="match status" value="1"/>
</dbReference>
<organism evidence="2 3">
    <name type="scientific">Brevibacillus centrosporus</name>
    <dbReference type="NCBI Taxonomy" id="54910"/>
    <lineage>
        <taxon>Bacteria</taxon>
        <taxon>Bacillati</taxon>
        <taxon>Bacillota</taxon>
        <taxon>Bacilli</taxon>
        <taxon>Bacillales</taxon>
        <taxon>Paenibacillaceae</taxon>
        <taxon>Brevibacillus</taxon>
    </lineage>
</organism>
<dbReference type="AlphaFoldDB" id="A0A1I4C2B8"/>
<keyword evidence="3" id="KW-1185">Reference proteome</keyword>
<name>A0A1I4C2B8_9BACL</name>
<accession>A0A1I4C2B8</accession>
<feature type="domain" description="AtuA-like ferredoxin-fold" evidence="1">
    <location>
        <begin position="4"/>
        <end position="103"/>
    </location>
</feature>
<sequence length="107" mass="11878">MGNVQLREVAFARSGDKGNTVNIGLFAARPEWYEVFVREVTPERVKDHFRGLVEGEVECYLMPNIHAMNFVLRGALAGGGSTSIRMDNLGKCFGSNLLRMEIEADEA</sequence>
<evidence type="ECO:0000259" key="1">
    <source>
        <dbReference type="Pfam" id="PF23544"/>
    </source>
</evidence>
<dbReference type="InterPro" id="IPR056362">
    <property type="entry name" value="AtuA-like_ferredoxin_dom"/>
</dbReference>
<dbReference type="Pfam" id="PF23544">
    <property type="entry name" value="AtuA_ferredoxin"/>
    <property type="match status" value="1"/>
</dbReference>